<reference evidence="3 5" key="1">
    <citation type="submission" date="2014-12" db="EMBL/GenBank/DDBJ databases">
        <title>Draft genome sequences of 29 type strains of Enterococci.</title>
        <authorList>
            <person name="Zhong Z."/>
            <person name="Sun Z."/>
            <person name="Liu W."/>
            <person name="Zhang W."/>
            <person name="Zhang H."/>
        </authorList>
    </citation>
    <scope>NUCLEOTIDE SEQUENCE [LARGE SCALE GENOMIC DNA]</scope>
    <source>
        <strain evidence="3 5">DSM 22801</strain>
    </source>
</reference>
<dbReference type="EMBL" id="JXLC01000008">
    <property type="protein sequence ID" value="OJG92155.1"/>
    <property type="molecule type" value="Genomic_DNA"/>
</dbReference>
<organism evidence="3 5">
    <name type="scientific">Enterococcus silesiacus</name>
    <dbReference type="NCBI Taxonomy" id="332949"/>
    <lineage>
        <taxon>Bacteria</taxon>
        <taxon>Bacillati</taxon>
        <taxon>Bacillota</taxon>
        <taxon>Bacilli</taxon>
        <taxon>Lactobacillales</taxon>
        <taxon>Enterococcaceae</taxon>
        <taxon>Enterococcus</taxon>
    </lineage>
</organism>
<accession>A0A0S3KCD5</accession>
<dbReference type="PROSITE" id="PS51257">
    <property type="entry name" value="PROKAR_LIPOPROTEIN"/>
    <property type="match status" value="1"/>
</dbReference>
<dbReference type="EMBL" id="CP013614">
    <property type="protein sequence ID" value="ALS01893.1"/>
    <property type="molecule type" value="Genomic_DNA"/>
</dbReference>
<reference evidence="2 4" key="2">
    <citation type="submission" date="2015-12" db="EMBL/GenBank/DDBJ databases">
        <authorList>
            <person name="Lauer A."/>
            <person name="Humrighouse B."/>
            <person name="Loparev V."/>
            <person name="Shewmaker P.L."/>
            <person name="Whitney A.M."/>
            <person name="McLaughlin R.W."/>
        </authorList>
    </citation>
    <scope>NUCLEOTIDE SEQUENCE [LARGE SCALE GENOMIC DNA]</scope>
    <source>
        <strain evidence="2 4">LMG 23085</strain>
    </source>
</reference>
<dbReference type="Proteomes" id="UP000183039">
    <property type="component" value="Unassembled WGS sequence"/>
</dbReference>
<gene>
    <name evidence="2" type="ORF">ATZ33_11030</name>
    <name evidence="3" type="ORF">RV15_GL003540</name>
</gene>
<evidence type="ECO:0000313" key="3">
    <source>
        <dbReference type="EMBL" id="OJG92155.1"/>
    </source>
</evidence>
<feature type="chain" id="PRO_5044546803" description="Lipoprotein" evidence="1">
    <location>
        <begin position="24"/>
        <end position="249"/>
    </location>
</feature>
<name>A0A0S3KCD5_9ENTE</name>
<keyword evidence="4" id="KW-1185">Reference proteome</keyword>
<keyword evidence="1" id="KW-0732">Signal</keyword>
<dbReference type="KEGG" id="ess:ATZ33_11030"/>
<evidence type="ECO:0000256" key="1">
    <source>
        <dbReference type="SAM" id="SignalP"/>
    </source>
</evidence>
<feature type="signal peptide" evidence="1">
    <location>
        <begin position="1"/>
        <end position="23"/>
    </location>
</feature>
<dbReference type="AlphaFoldDB" id="A0A0S3KCD5"/>
<protein>
    <recommendedName>
        <fullName evidence="6">Lipoprotein</fullName>
    </recommendedName>
</protein>
<dbReference type="RefSeq" id="WP_071877461.1">
    <property type="nucleotide sequence ID" value="NZ_JXLC01000008.1"/>
</dbReference>
<proteinExistence type="predicted"/>
<evidence type="ECO:0008006" key="6">
    <source>
        <dbReference type="Google" id="ProtNLM"/>
    </source>
</evidence>
<sequence>MKQAKIVLVLLPLVFLTACNGSAEQQPASTANHKLDKSEQKFAWWGDRKTPFGDFEYGNISEQEAQELMEKKFEVTIPENIDSAKKLITKDLAVEGSEKEPDSYSLFTSENTLEFSCFVKYKSKAGKYLSYGEIKLTYNYIPIQKKVKLSSEKLVIYNAPDEGVFHGQDVIATLKNMSSWLDLTDQDKVVKKFEEETKAKESLENQEIILYRNLDEAKEKRLFGKSFGVKYGTNGIISEMYAVARDYRI</sequence>
<dbReference type="Proteomes" id="UP000065511">
    <property type="component" value="Chromosome"/>
</dbReference>
<evidence type="ECO:0000313" key="2">
    <source>
        <dbReference type="EMBL" id="ALS01893.1"/>
    </source>
</evidence>
<dbReference type="OrthoDB" id="2182063at2"/>
<evidence type="ECO:0000313" key="5">
    <source>
        <dbReference type="Proteomes" id="UP000183039"/>
    </source>
</evidence>
<evidence type="ECO:0000313" key="4">
    <source>
        <dbReference type="Proteomes" id="UP000065511"/>
    </source>
</evidence>